<keyword evidence="12" id="KW-1185">Reference proteome</keyword>
<dbReference type="SUPFAM" id="SSF58104">
    <property type="entry name" value="Methyl-accepting chemotaxis protein (MCP) signaling domain"/>
    <property type="match status" value="1"/>
</dbReference>
<dbReference type="Pfam" id="PF00672">
    <property type="entry name" value="HAMP"/>
    <property type="match status" value="1"/>
</dbReference>
<keyword evidence="8" id="KW-1133">Transmembrane helix</keyword>
<dbReference type="InterPro" id="IPR004089">
    <property type="entry name" value="MCPsignal_dom"/>
</dbReference>
<evidence type="ECO:0000256" key="4">
    <source>
        <dbReference type="ARBA" id="ARBA00023224"/>
    </source>
</evidence>
<dbReference type="Gene3D" id="1.10.287.950">
    <property type="entry name" value="Methyl-accepting chemotaxis protein"/>
    <property type="match status" value="1"/>
</dbReference>
<evidence type="ECO:0000256" key="5">
    <source>
        <dbReference type="ARBA" id="ARBA00029447"/>
    </source>
</evidence>
<name>A0A917EU25_9BACI</name>
<accession>A0A917EU25</accession>
<feature type="domain" description="HAMP" evidence="10">
    <location>
        <begin position="205"/>
        <end position="257"/>
    </location>
</feature>
<dbReference type="EMBL" id="BMFK01000005">
    <property type="protein sequence ID" value="GGE82267.1"/>
    <property type="molecule type" value="Genomic_DNA"/>
</dbReference>
<sequence>MFKVKHSLGKRIMVGITIFIVIFAILFSGVFYAVSSNIVNKYVLPQFEQVLHLSIKDIHEELNMAQVEDADKGLIATQGDLSKWLEEKKQEYKVENVYILTKKGGKEYVVGAADSTDVAYGTSYSFTDAMKEAFNQKITYSEIYEDEYGVHQSGFMRINDHFLLGIDMDATFIVKLKSIILYICTGLTLLMIAACIICSHFIFAKPITRRIQYVLEGTKKMANGDLTDRVEVKGEDELSQLAISFNDMIEQLREVTIKVMETSDVVANSSHSLSNRAKDINTMIHETASSAQEISSGSEMIVSVSEENARAMEEITEGVQEIAVSSTNVLEQAEFASTEAEKGNVVIQNAMTQMNAVLHISMKSVELIEVMNRRTKEIEEIATIITTIAGQINLLSLNAAIEAARAGEHGQGFAVVANEVRKLADQSAISANQIATSLKGIQEDSLKSVESMKEMKEEVDTGSVLVNEAGEAFSKLRTIIDQVNQQTHAVSVATQQIAASTEEINASLEETASITENALNSTQKIAAATQEQLAMMEETERDMEDLNNMATELKETVDYFKV</sequence>
<dbReference type="PANTHER" id="PTHR32089">
    <property type="entry name" value="METHYL-ACCEPTING CHEMOTAXIS PROTEIN MCPB"/>
    <property type="match status" value="1"/>
</dbReference>
<evidence type="ECO:0000259" key="9">
    <source>
        <dbReference type="PROSITE" id="PS50111"/>
    </source>
</evidence>
<evidence type="ECO:0000256" key="2">
    <source>
        <dbReference type="ARBA" id="ARBA00022475"/>
    </source>
</evidence>
<keyword evidence="2" id="KW-1003">Cell membrane</keyword>
<evidence type="ECO:0000256" key="3">
    <source>
        <dbReference type="ARBA" id="ARBA00023136"/>
    </source>
</evidence>
<evidence type="ECO:0000256" key="7">
    <source>
        <dbReference type="SAM" id="Coils"/>
    </source>
</evidence>
<dbReference type="PROSITE" id="PS50111">
    <property type="entry name" value="CHEMOTAXIS_TRANSDUC_2"/>
    <property type="match status" value="1"/>
</dbReference>
<keyword evidence="4 6" id="KW-0807">Transducer</keyword>
<dbReference type="AlphaFoldDB" id="A0A917EU25"/>
<keyword evidence="7" id="KW-0175">Coiled coil</keyword>
<dbReference type="GO" id="GO:0007165">
    <property type="term" value="P:signal transduction"/>
    <property type="evidence" value="ECO:0007669"/>
    <property type="project" value="UniProtKB-KW"/>
</dbReference>
<evidence type="ECO:0000256" key="8">
    <source>
        <dbReference type="SAM" id="Phobius"/>
    </source>
</evidence>
<keyword evidence="3 8" id="KW-0472">Membrane</keyword>
<dbReference type="Pfam" id="PF00015">
    <property type="entry name" value="MCPsignal"/>
    <property type="match status" value="1"/>
</dbReference>
<feature type="transmembrane region" description="Helical" evidence="8">
    <location>
        <begin position="12"/>
        <end position="34"/>
    </location>
</feature>
<comment type="similarity">
    <text evidence="5">Belongs to the methyl-accepting chemotaxis (MCP) protein family.</text>
</comment>
<dbReference type="Proteomes" id="UP000605259">
    <property type="component" value="Unassembled WGS sequence"/>
</dbReference>
<protein>
    <recommendedName>
        <fullName evidence="13">Methyl-accepting chemotaxis protein</fullName>
    </recommendedName>
</protein>
<evidence type="ECO:0000259" key="10">
    <source>
        <dbReference type="PROSITE" id="PS50885"/>
    </source>
</evidence>
<dbReference type="SMART" id="SM00304">
    <property type="entry name" value="HAMP"/>
    <property type="match status" value="1"/>
</dbReference>
<dbReference type="CDD" id="cd06225">
    <property type="entry name" value="HAMP"/>
    <property type="match status" value="1"/>
</dbReference>
<dbReference type="GO" id="GO:0005886">
    <property type="term" value="C:plasma membrane"/>
    <property type="evidence" value="ECO:0007669"/>
    <property type="project" value="UniProtKB-SubCell"/>
</dbReference>
<dbReference type="CDD" id="cd11386">
    <property type="entry name" value="MCP_signal"/>
    <property type="match status" value="1"/>
</dbReference>
<evidence type="ECO:0008006" key="13">
    <source>
        <dbReference type="Google" id="ProtNLM"/>
    </source>
</evidence>
<gene>
    <name evidence="11" type="ORF">GCM10007140_34890</name>
</gene>
<evidence type="ECO:0000313" key="12">
    <source>
        <dbReference type="Proteomes" id="UP000605259"/>
    </source>
</evidence>
<evidence type="ECO:0000256" key="1">
    <source>
        <dbReference type="ARBA" id="ARBA00004236"/>
    </source>
</evidence>
<dbReference type="Gene3D" id="6.10.340.10">
    <property type="match status" value="1"/>
</dbReference>
<organism evidence="11 12">
    <name type="scientific">Priestia taiwanensis</name>
    <dbReference type="NCBI Taxonomy" id="1347902"/>
    <lineage>
        <taxon>Bacteria</taxon>
        <taxon>Bacillati</taxon>
        <taxon>Bacillota</taxon>
        <taxon>Bacilli</taxon>
        <taxon>Bacillales</taxon>
        <taxon>Bacillaceae</taxon>
        <taxon>Priestia</taxon>
    </lineage>
</organism>
<dbReference type="SMART" id="SM00283">
    <property type="entry name" value="MA"/>
    <property type="match status" value="1"/>
</dbReference>
<reference evidence="11" key="2">
    <citation type="submission" date="2020-09" db="EMBL/GenBank/DDBJ databases">
        <authorList>
            <person name="Sun Q."/>
            <person name="Zhou Y."/>
        </authorList>
    </citation>
    <scope>NUCLEOTIDE SEQUENCE</scope>
    <source>
        <strain evidence="11">CGMCC 1.12698</strain>
    </source>
</reference>
<evidence type="ECO:0000313" key="11">
    <source>
        <dbReference type="EMBL" id="GGE82267.1"/>
    </source>
</evidence>
<evidence type="ECO:0000256" key="6">
    <source>
        <dbReference type="PROSITE-ProRule" id="PRU00284"/>
    </source>
</evidence>
<feature type="transmembrane region" description="Helical" evidence="8">
    <location>
        <begin position="179"/>
        <end position="203"/>
    </location>
</feature>
<comment type="caution">
    <text evidence="11">The sequence shown here is derived from an EMBL/GenBank/DDBJ whole genome shotgun (WGS) entry which is preliminary data.</text>
</comment>
<comment type="subcellular location">
    <subcellularLocation>
        <location evidence="1">Cell membrane</location>
    </subcellularLocation>
</comment>
<keyword evidence="8" id="KW-0812">Transmembrane</keyword>
<dbReference type="PROSITE" id="PS50885">
    <property type="entry name" value="HAMP"/>
    <property type="match status" value="1"/>
</dbReference>
<dbReference type="InterPro" id="IPR003660">
    <property type="entry name" value="HAMP_dom"/>
</dbReference>
<reference evidence="11" key="1">
    <citation type="journal article" date="2014" name="Int. J. Syst. Evol. Microbiol.">
        <title>Complete genome sequence of Corynebacterium casei LMG S-19264T (=DSM 44701T), isolated from a smear-ripened cheese.</title>
        <authorList>
            <consortium name="US DOE Joint Genome Institute (JGI-PGF)"/>
            <person name="Walter F."/>
            <person name="Albersmeier A."/>
            <person name="Kalinowski J."/>
            <person name="Ruckert C."/>
        </authorList>
    </citation>
    <scope>NUCLEOTIDE SEQUENCE</scope>
    <source>
        <strain evidence="11">CGMCC 1.12698</strain>
    </source>
</reference>
<proteinExistence type="inferred from homology"/>
<feature type="coiled-coil region" evidence="7">
    <location>
        <begin position="526"/>
        <end position="556"/>
    </location>
</feature>
<dbReference type="PANTHER" id="PTHR32089:SF112">
    <property type="entry name" value="LYSOZYME-LIKE PROTEIN-RELATED"/>
    <property type="match status" value="1"/>
</dbReference>
<feature type="domain" description="Methyl-accepting transducer" evidence="9">
    <location>
        <begin position="276"/>
        <end position="512"/>
    </location>
</feature>